<protein>
    <submittedName>
        <fullName evidence="2">Uncharacterized protein</fullName>
    </submittedName>
</protein>
<sequence>MLWSITVIFAILAGLIVFFVVLALLIAALGAGTAVAILVLPFIAFVKGLEQAYYWYAGEPFQILWIICGVISVPIMIVIIVGIKNN</sequence>
<keyword evidence="1" id="KW-1133">Transmembrane helix</keyword>
<dbReference type="RefSeq" id="WP_077387980.1">
    <property type="nucleotide sequence ID" value="NZ_CP019645.1"/>
</dbReference>
<reference evidence="2 3" key="1">
    <citation type="submission" date="2017-02" db="EMBL/GenBank/DDBJ databases">
        <title>Whole genome sequencing of Helicobacter bilis strain AAQJH.</title>
        <authorList>
            <person name="Conlan S."/>
            <person name="Thomas P.J."/>
            <person name="Mullikin J."/>
            <person name="Palmore T.N."/>
            <person name="Frank K.M."/>
            <person name="Segre J.A."/>
        </authorList>
    </citation>
    <scope>NUCLEOTIDE SEQUENCE [LARGE SCALE GENOMIC DNA]</scope>
    <source>
        <strain evidence="2 3">AAQJH</strain>
    </source>
</reference>
<evidence type="ECO:0000313" key="3">
    <source>
        <dbReference type="Proteomes" id="UP000188298"/>
    </source>
</evidence>
<feature type="transmembrane region" description="Helical" evidence="1">
    <location>
        <begin position="62"/>
        <end position="83"/>
    </location>
</feature>
<dbReference type="AlphaFoldDB" id="A0A1Q2LEI2"/>
<dbReference type="KEGG" id="hbl:XJ32_00555"/>
<gene>
    <name evidence="2" type="ORF">XJ32_00555</name>
</gene>
<evidence type="ECO:0000313" key="2">
    <source>
        <dbReference type="EMBL" id="AQQ58831.1"/>
    </source>
</evidence>
<proteinExistence type="predicted"/>
<accession>A0A1Q2LEI2</accession>
<keyword evidence="1" id="KW-0472">Membrane</keyword>
<dbReference type="Proteomes" id="UP000188298">
    <property type="component" value="Chromosome"/>
</dbReference>
<evidence type="ECO:0000256" key="1">
    <source>
        <dbReference type="SAM" id="Phobius"/>
    </source>
</evidence>
<feature type="transmembrane region" description="Helical" evidence="1">
    <location>
        <begin position="6"/>
        <end position="28"/>
    </location>
</feature>
<keyword evidence="1" id="KW-0812">Transmembrane</keyword>
<organism evidence="2 3">
    <name type="scientific">Helicobacter bilis</name>
    <dbReference type="NCBI Taxonomy" id="37372"/>
    <lineage>
        <taxon>Bacteria</taxon>
        <taxon>Pseudomonadati</taxon>
        <taxon>Campylobacterota</taxon>
        <taxon>Epsilonproteobacteria</taxon>
        <taxon>Campylobacterales</taxon>
        <taxon>Helicobacteraceae</taxon>
        <taxon>Helicobacter</taxon>
    </lineage>
</organism>
<feature type="transmembrane region" description="Helical" evidence="1">
    <location>
        <begin position="35"/>
        <end position="56"/>
    </location>
</feature>
<dbReference type="EMBL" id="CP019645">
    <property type="protein sequence ID" value="AQQ58831.1"/>
    <property type="molecule type" value="Genomic_DNA"/>
</dbReference>
<name>A0A1Q2LEI2_9HELI</name>